<evidence type="ECO:0000256" key="1">
    <source>
        <dbReference type="ARBA" id="ARBA00013064"/>
    </source>
</evidence>
<evidence type="ECO:0000256" key="3">
    <source>
        <dbReference type="ARBA" id="ARBA00022801"/>
    </source>
</evidence>
<feature type="binding site" evidence="6">
    <location>
        <begin position="290"/>
        <end position="296"/>
    </location>
    <ligand>
        <name>substrate</name>
    </ligand>
</feature>
<dbReference type="SMART" id="SM00404">
    <property type="entry name" value="PTPc_motif"/>
    <property type="match status" value="1"/>
</dbReference>
<reference evidence="9" key="3">
    <citation type="submission" date="2025-09" db="UniProtKB">
        <authorList>
            <consortium name="Ensembl"/>
        </authorList>
    </citation>
    <scope>IDENTIFICATION</scope>
</reference>
<dbReference type="OrthoDB" id="9993594at2759"/>
<dbReference type="GO" id="GO:0004725">
    <property type="term" value="F:protein tyrosine phosphatase activity"/>
    <property type="evidence" value="ECO:0007669"/>
    <property type="project" value="UniProtKB-EC"/>
</dbReference>
<evidence type="ECO:0000256" key="2">
    <source>
        <dbReference type="ARBA" id="ARBA00022553"/>
    </source>
</evidence>
<keyword evidence="2" id="KW-0597">Phosphoprotein</keyword>
<dbReference type="GO" id="GO:0030054">
    <property type="term" value="C:cell junction"/>
    <property type="evidence" value="ECO:0007669"/>
    <property type="project" value="TreeGrafter"/>
</dbReference>
<protein>
    <recommendedName>
        <fullName evidence="1">protein-tyrosine-phosphatase</fullName>
        <ecNumber evidence="1">3.1.3.48</ecNumber>
    </recommendedName>
</protein>
<dbReference type="RefSeq" id="XP_028590495.1">
    <property type="nucleotide sequence ID" value="XM_028734662.1"/>
</dbReference>
<evidence type="ECO:0000256" key="6">
    <source>
        <dbReference type="PIRSR" id="PIRSR608356-51"/>
    </source>
</evidence>
<evidence type="ECO:0000259" key="8">
    <source>
        <dbReference type="PROSITE" id="PS50056"/>
    </source>
</evidence>
<dbReference type="Pfam" id="PF00102">
    <property type="entry name" value="Y_phosphatase"/>
    <property type="match status" value="1"/>
</dbReference>
<dbReference type="SUPFAM" id="SSF52799">
    <property type="entry name" value="(Phosphotyrosine protein) phosphatases II"/>
    <property type="match status" value="1"/>
</dbReference>
<dbReference type="FunFam" id="3.90.190.10:FF:000020">
    <property type="entry name" value="Tyrosine-protein phosphatase non-receptor type 5"/>
    <property type="match status" value="1"/>
</dbReference>
<dbReference type="InterPro" id="IPR000387">
    <property type="entry name" value="Tyr_Pase_dom"/>
</dbReference>
<dbReference type="PRINTS" id="PR00700">
    <property type="entry name" value="PRTYPHPHTASE"/>
</dbReference>
<dbReference type="GO" id="GO:0005829">
    <property type="term" value="C:cytosol"/>
    <property type="evidence" value="ECO:0007669"/>
    <property type="project" value="Ensembl"/>
</dbReference>
<evidence type="ECO:0000259" key="7">
    <source>
        <dbReference type="PROSITE" id="PS50055"/>
    </source>
</evidence>
<dbReference type="GeneID" id="114599427"/>
<evidence type="ECO:0000313" key="9">
    <source>
        <dbReference type="Ensembl" id="ENSPMRP00000005430.1"/>
    </source>
</evidence>
<proteinExistence type="predicted"/>
<dbReference type="PROSITE" id="PS50056">
    <property type="entry name" value="TYR_PHOSPHATASE_2"/>
    <property type="match status" value="1"/>
</dbReference>
<keyword evidence="4" id="KW-0904">Protein phosphatase</keyword>
<dbReference type="InterPro" id="IPR029021">
    <property type="entry name" value="Prot-tyrosine_phosphatase-like"/>
</dbReference>
<dbReference type="PROSITE" id="PS50055">
    <property type="entry name" value="TYR_PHOSPHATASE_PTP"/>
    <property type="match status" value="1"/>
</dbReference>
<dbReference type="OMA" id="GYDGREK"/>
<dbReference type="KEGG" id="pmua:114599427"/>
<dbReference type="Ensembl" id="ENSPMRT00000005783.1">
    <property type="protein sequence ID" value="ENSPMRP00000005430.1"/>
    <property type="gene ID" value="ENSPMRG00000003714.1"/>
</dbReference>
<dbReference type="PRINTS" id="PR01778">
    <property type="entry name" value="KIMPTPASE"/>
</dbReference>
<dbReference type="Proteomes" id="UP000472272">
    <property type="component" value="Chromosome 6"/>
</dbReference>
<dbReference type="Gene3D" id="3.90.190.10">
    <property type="entry name" value="Protein tyrosine phosphatase superfamily"/>
    <property type="match status" value="1"/>
</dbReference>
<dbReference type="InterPro" id="IPR003595">
    <property type="entry name" value="Tyr_Pase_cat"/>
</dbReference>
<dbReference type="PANTHER" id="PTHR46198:SF3">
    <property type="entry name" value="PROTEIN-TYROSINE-PHOSPHATASE"/>
    <property type="match status" value="1"/>
</dbReference>
<reference evidence="9" key="2">
    <citation type="submission" date="2025-08" db="UniProtKB">
        <authorList>
            <consortium name="Ensembl"/>
        </authorList>
    </citation>
    <scope>IDENTIFICATION</scope>
</reference>
<feature type="active site" description="Phosphocysteine intermediate" evidence="5">
    <location>
        <position position="290"/>
    </location>
</feature>
<dbReference type="PROSITE" id="PS00383">
    <property type="entry name" value="TYR_PHOSPHATASE_1"/>
    <property type="match status" value="1"/>
</dbReference>
<sequence length="359" mass="40765">MVLSCSACPKVDSFRLLRERKRAGMEKCQEVKKHVRLQDRRGSNVSLVLDMSSLSNTEPISSISTPRDVTVKLLNTTSHVLTQRMLQQQNWSLEELQEEFAKIPSNFASAEELDIPRRAAKDRYKSILPNPQSRVCLKRALSQEDESYINANYIRGYAGQEKAYIATQGPMLNTVNDFWTMVWQEGAPLIVMLTKLKEAKEKCVCYWPETEATYGPFTIRMQGICECEEYTIRDFGLQLNDECRTVKHIVFSSWPDQKTPESAKTFLHLVLEVEKILQATESRGPVVVHCSAGIGRTGCFIATQIGCQQLKNKGEVDILGIVCQLRIDRGGMIQTSEQYQFLHHTLAMYASQLPKITDC</sequence>
<reference evidence="9 10" key="1">
    <citation type="journal article" date="2019" name="Proc. Natl. Acad. Sci. U.S.A.">
        <title>Regulatory changes in pterin and carotenoid genes underlie balanced color polymorphisms in the wall lizard.</title>
        <authorList>
            <person name="Andrade P."/>
            <person name="Pinho C."/>
            <person name="Perez I de Lanuza G."/>
            <person name="Afonso S."/>
            <person name="Brejcha J."/>
            <person name="Rubin C.J."/>
            <person name="Wallerman O."/>
            <person name="Pereira P."/>
            <person name="Sabatino S.J."/>
            <person name="Bellati A."/>
            <person name="Pellitteri-Rosa D."/>
            <person name="Bosakova Z."/>
            <person name="Bunikis I."/>
            <person name="Carretero M.A."/>
            <person name="Feiner N."/>
            <person name="Marsik P."/>
            <person name="Pauperio F."/>
            <person name="Salvi D."/>
            <person name="Soler L."/>
            <person name="While G.M."/>
            <person name="Uller T."/>
            <person name="Font E."/>
            <person name="Andersson L."/>
            <person name="Carneiro M."/>
        </authorList>
    </citation>
    <scope>NUCLEOTIDE SEQUENCE</scope>
</reference>
<dbReference type="InterPro" id="IPR016130">
    <property type="entry name" value="Tyr_Pase_AS"/>
</dbReference>
<dbReference type="GO" id="GO:0072686">
    <property type="term" value="C:mitotic spindle"/>
    <property type="evidence" value="ECO:0007669"/>
    <property type="project" value="Ensembl"/>
</dbReference>
<dbReference type="PANTHER" id="PTHR46198">
    <property type="entry name" value="PROTEIN-TYROSINE-PHOSPHATASE"/>
    <property type="match status" value="1"/>
</dbReference>
<dbReference type="GeneTree" id="ENSGT00940000160979"/>
<dbReference type="SMART" id="SM00194">
    <property type="entry name" value="PTPc"/>
    <property type="match status" value="1"/>
</dbReference>
<feature type="binding site" evidence="6">
    <location>
        <position position="256"/>
    </location>
    <ligand>
        <name>substrate</name>
    </ligand>
</feature>
<dbReference type="InterPro" id="IPR008356">
    <property type="entry name" value="Tyr_Pase_KIM-con"/>
</dbReference>
<dbReference type="InterPro" id="IPR000242">
    <property type="entry name" value="PTP_cat"/>
</dbReference>
<keyword evidence="10" id="KW-1185">Reference proteome</keyword>
<dbReference type="EC" id="3.1.3.48" evidence="1"/>
<evidence type="ECO:0000313" key="10">
    <source>
        <dbReference type="Proteomes" id="UP000472272"/>
    </source>
</evidence>
<dbReference type="AlphaFoldDB" id="A0A670I1S4"/>
<dbReference type="GO" id="GO:0007165">
    <property type="term" value="P:signal transduction"/>
    <property type="evidence" value="ECO:0007669"/>
    <property type="project" value="TreeGrafter"/>
</dbReference>
<dbReference type="GO" id="GO:0009898">
    <property type="term" value="C:cytoplasmic side of plasma membrane"/>
    <property type="evidence" value="ECO:0007669"/>
    <property type="project" value="Ensembl"/>
</dbReference>
<keyword evidence="3" id="KW-0378">Hydrolase</keyword>
<dbReference type="CTD" id="5778"/>
<evidence type="ECO:0000256" key="4">
    <source>
        <dbReference type="ARBA" id="ARBA00022912"/>
    </source>
</evidence>
<gene>
    <name evidence="9" type="primary">PTPN7</name>
</gene>
<accession>A0A670I1S4</accession>
<dbReference type="GO" id="GO:0019901">
    <property type="term" value="F:protein kinase binding"/>
    <property type="evidence" value="ECO:0007669"/>
    <property type="project" value="TreeGrafter"/>
</dbReference>
<feature type="domain" description="Tyrosine specific protein phosphatases" evidence="8">
    <location>
        <begin position="264"/>
        <end position="340"/>
    </location>
</feature>
<feature type="binding site" evidence="6">
    <location>
        <position position="334"/>
    </location>
    <ligand>
        <name>substrate</name>
    </ligand>
</feature>
<feature type="domain" description="Tyrosine-protein phosphatase" evidence="7">
    <location>
        <begin position="96"/>
        <end position="349"/>
    </location>
</feature>
<name>A0A670I1S4_PODMU</name>
<evidence type="ECO:0000256" key="5">
    <source>
        <dbReference type="PIRSR" id="PIRSR608356-50"/>
    </source>
</evidence>
<organism evidence="9 10">
    <name type="scientific">Podarcis muralis</name>
    <name type="common">Wall lizard</name>
    <name type="synonym">Lacerta muralis</name>
    <dbReference type="NCBI Taxonomy" id="64176"/>
    <lineage>
        <taxon>Eukaryota</taxon>
        <taxon>Metazoa</taxon>
        <taxon>Chordata</taxon>
        <taxon>Craniata</taxon>
        <taxon>Vertebrata</taxon>
        <taxon>Euteleostomi</taxon>
        <taxon>Lepidosauria</taxon>
        <taxon>Squamata</taxon>
        <taxon>Bifurcata</taxon>
        <taxon>Unidentata</taxon>
        <taxon>Episquamata</taxon>
        <taxon>Laterata</taxon>
        <taxon>Lacertibaenia</taxon>
        <taxon>Lacertidae</taxon>
        <taxon>Podarcis</taxon>
    </lineage>
</organism>